<organism evidence="1 2">
    <name type="scientific">Pseudomonas folii</name>
    <dbReference type="NCBI Taxonomy" id="2762593"/>
    <lineage>
        <taxon>Bacteria</taxon>
        <taxon>Pseudomonadati</taxon>
        <taxon>Pseudomonadota</taxon>
        <taxon>Gammaproteobacteria</taxon>
        <taxon>Pseudomonadales</taxon>
        <taxon>Pseudomonadaceae</taxon>
        <taxon>Pseudomonas</taxon>
    </lineage>
</organism>
<comment type="caution">
    <text evidence="1">The sequence shown here is derived from an EMBL/GenBank/DDBJ whole genome shotgun (WGS) entry which is preliminary data.</text>
</comment>
<evidence type="ECO:0000313" key="1">
    <source>
        <dbReference type="EMBL" id="MBC3949139.1"/>
    </source>
</evidence>
<keyword evidence="2" id="KW-1185">Reference proteome</keyword>
<dbReference type="PANTHER" id="PTHR39166">
    <property type="entry name" value="BLL1166 PROTEIN"/>
    <property type="match status" value="1"/>
</dbReference>
<sequence>MTLTANSLIDIAMSNPLNAEIFARLPSLGLSQCMLTAGCIFQAVWNQKSSQPPAWGVNDYDVFYFDEDLSWEAEDEVIKAATSLFQDLGVNVELRNQARVHLWFSERFGHPYAQLHSARQGIDRFLVAATCIGLDIETKEVYAPYGLAELEQGILRINPNYAHPEMFLKKAASYQRRWSWLKVVEP</sequence>
<dbReference type="EMBL" id="JACONW010000013">
    <property type="protein sequence ID" value="MBC3949139.1"/>
    <property type="molecule type" value="Genomic_DNA"/>
</dbReference>
<dbReference type="RefSeq" id="WP_187520700.1">
    <property type="nucleotide sequence ID" value="NZ_JACONW010000013.1"/>
</dbReference>
<dbReference type="InterPro" id="IPR009267">
    <property type="entry name" value="NTP_transf_6"/>
</dbReference>
<dbReference type="PANTHER" id="PTHR39166:SF1">
    <property type="entry name" value="BLL1166 PROTEIN"/>
    <property type="match status" value="1"/>
</dbReference>
<accession>A0ABR7AW67</accession>
<name>A0ABR7AW67_9PSED</name>
<dbReference type="Pfam" id="PF06042">
    <property type="entry name" value="NTP_transf_6"/>
    <property type="match status" value="1"/>
</dbReference>
<gene>
    <name evidence="1" type="ORF">H8S59_05100</name>
</gene>
<dbReference type="Proteomes" id="UP000651852">
    <property type="component" value="Unassembled WGS sequence"/>
</dbReference>
<reference evidence="1 2" key="1">
    <citation type="submission" date="2020-08" db="EMBL/GenBank/DDBJ databases">
        <title>Putative novel bacterial strains isolated from necrotic wheat leaf tissues caused by Xanthomonas translucens.</title>
        <authorList>
            <person name="Tambong J.T."/>
        </authorList>
    </citation>
    <scope>NUCLEOTIDE SEQUENCE [LARGE SCALE GENOMIC DNA]</scope>
    <source>
        <strain evidence="1 2">DOAB 1069</strain>
    </source>
</reference>
<protein>
    <submittedName>
        <fullName evidence="1">Nucleotidyltransferase family protein</fullName>
    </submittedName>
</protein>
<evidence type="ECO:0000313" key="2">
    <source>
        <dbReference type="Proteomes" id="UP000651852"/>
    </source>
</evidence>
<proteinExistence type="predicted"/>